<gene>
    <name evidence="2" type="ORF">RHTO0S_06e06238g</name>
</gene>
<evidence type="ECO:0000313" key="2">
    <source>
        <dbReference type="EMBL" id="CDR41784.1"/>
    </source>
</evidence>
<accession>A0A061AW33</accession>
<feature type="compositionally biased region" description="Gly residues" evidence="1">
    <location>
        <begin position="150"/>
        <end position="161"/>
    </location>
</feature>
<dbReference type="AlphaFoldDB" id="A0A061AW33"/>
<organism evidence="2">
    <name type="scientific">Rhodotorula toruloides</name>
    <name type="common">Yeast</name>
    <name type="synonym">Rhodosporidium toruloides</name>
    <dbReference type="NCBI Taxonomy" id="5286"/>
    <lineage>
        <taxon>Eukaryota</taxon>
        <taxon>Fungi</taxon>
        <taxon>Dikarya</taxon>
        <taxon>Basidiomycota</taxon>
        <taxon>Pucciniomycotina</taxon>
        <taxon>Microbotryomycetes</taxon>
        <taxon>Sporidiobolales</taxon>
        <taxon>Sporidiobolaceae</taxon>
        <taxon>Rhodotorula</taxon>
    </lineage>
</organism>
<name>A0A061AW33_RHOTO</name>
<reference evidence="2" key="1">
    <citation type="journal article" date="2014" name="Genome Announc.">
        <title>Draft genome sequence of Rhodosporidium toruloides CECT1137, an oleaginous yeast of biotechnological interest.</title>
        <authorList>
            <person name="Morin N."/>
            <person name="Calcas X."/>
            <person name="Devillers H."/>
            <person name="Durrens P."/>
            <person name="Sherman D.J."/>
            <person name="Nicaud J.-M."/>
            <person name="Neuveglise C."/>
        </authorList>
    </citation>
    <scope>NUCLEOTIDE SEQUENCE</scope>
    <source>
        <strain evidence="2">CECT1137</strain>
    </source>
</reference>
<dbReference type="GO" id="GO:0004672">
    <property type="term" value="F:protein kinase activity"/>
    <property type="evidence" value="ECO:0007669"/>
    <property type="project" value="InterPro"/>
</dbReference>
<dbReference type="SUPFAM" id="SSF56112">
    <property type="entry name" value="Protein kinase-like (PK-like)"/>
    <property type="match status" value="1"/>
</dbReference>
<feature type="region of interest" description="Disordered" evidence="1">
    <location>
        <begin position="209"/>
        <end position="257"/>
    </location>
</feature>
<dbReference type="EMBL" id="LK052941">
    <property type="protein sequence ID" value="CDR41784.1"/>
    <property type="molecule type" value="Genomic_DNA"/>
</dbReference>
<dbReference type="InterPro" id="IPR008266">
    <property type="entry name" value="Tyr_kinase_AS"/>
</dbReference>
<feature type="compositionally biased region" description="Low complexity" evidence="1">
    <location>
        <begin position="234"/>
        <end position="251"/>
    </location>
</feature>
<sequence length="475" mass="50216">MLNSPATHRTAMCHDSEASFLTFGFYLYRRIPKRKLGAASARPRKQRFFAHSDAVGYGLAFSPLVHNHHPELLLAILASIVPPDDLQQAFATSVEKDTSRLLQKYLAQVGYTLDPAPSRASTSGMGSGRGGDDDEGGEEGDEEGDEEDIGGGGPSRGGKTGPGRDQSTAGGSTGAASSSGGTVGAGQSAPQETMNYNLSGAAASVSVVDETSERIPLHSLPSAPPDKTPVDPQSPYSTHGTPPSSSHSATPDVSPDRLGYLGGKLDFTLAQARSPSFLGDDYHRVELSSSSAELARASAPSTPVKLDIANQFVSSEDFGVYAARSMSSPAEIVIKQARSRGFGALRKEANILASLAAAGLAYIAPPFVGLFKGSCENHRLALVTQRCGGSLHNGFGSLTVEQRIEIYDLLADLHDHGYCHNDFAARNVVFDSSTFRLIDYKCASTDHTCAGDELCPELMDARWQLGLRLPGDDEP</sequence>
<dbReference type="Gene3D" id="1.10.510.10">
    <property type="entry name" value="Transferase(Phosphotransferase) domain 1"/>
    <property type="match status" value="1"/>
</dbReference>
<feature type="compositionally biased region" description="Acidic residues" evidence="1">
    <location>
        <begin position="132"/>
        <end position="149"/>
    </location>
</feature>
<evidence type="ECO:0000256" key="1">
    <source>
        <dbReference type="SAM" id="MobiDB-lite"/>
    </source>
</evidence>
<dbReference type="PROSITE" id="PS00109">
    <property type="entry name" value="PROTEIN_KINASE_TYR"/>
    <property type="match status" value="1"/>
</dbReference>
<dbReference type="OrthoDB" id="2523059at2759"/>
<protein>
    <submittedName>
        <fullName evidence="2">RHTO0S06e06238g1_1</fullName>
    </submittedName>
</protein>
<feature type="region of interest" description="Disordered" evidence="1">
    <location>
        <begin position="114"/>
        <end position="192"/>
    </location>
</feature>
<dbReference type="InterPro" id="IPR011009">
    <property type="entry name" value="Kinase-like_dom_sf"/>
</dbReference>
<feature type="compositionally biased region" description="Low complexity" evidence="1">
    <location>
        <begin position="163"/>
        <end position="189"/>
    </location>
</feature>
<proteinExistence type="predicted"/>